<evidence type="ECO:0000313" key="1">
    <source>
        <dbReference type="EMBL" id="MCP1168057.1"/>
    </source>
</evidence>
<organism evidence="1 2">
    <name type="scientific">Limimaricola litoreus</name>
    <dbReference type="NCBI Taxonomy" id="2955316"/>
    <lineage>
        <taxon>Bacteria</taxon>
        <taxon>Pseudomonadati</taxon>
        <taxon>Pseudomonadota</taxon>
        <taxon>Alphaproteobacteria</taxon>
        <taxon>Rhodobacterales</taxon>
        <taxon>Paracoccaceae</taxon>
        <taxon>Limimaricola</taxon>
    </lineage>
</organism>
<dbReference type="InterPro" id="IPR011008">
    <property type="entry name" value="Dimeric_a/b-barrel"/>
</dbReference>
<comment type="caution">
    <text evidence="1">The sequence shown here is derived from an EMBL/GenBank/DDBJ whole genome shotgun (WGS) entry which is preliminary data.</text>
</comment>
<dbReference type="EMBL" id="JAMYXC010000080">
    <property type="protein sequence ID" value="MCP1168057.1"/>
    <property type="molecule type" value="Genomic_DNA"/>
</dbReference>
<proteinExistence type="predicted"/>
<reference evidence="1" key="1">
    <citation type="submission" date="2022-06" db="EMBL/GenBank/DDBJ databases">
        <title>Limimaricola sediminis sp. nov., isolated from an intertidal sediment.</title>
        <authorList>
            <person name="Shao X."/>
        </authorList>
    </citation>
    <scope>NUCLEOTIDE SEQUENCE</scope>
    <source>
        <strain evidence="1">ASW11-118</strain>
    </source>
</reference>
<dbReference type="Proteomes" id="UP001139477">
    <property type="component" value="Unassembled WGS sequence"/>
</dbReference>
<protein>
    <submittedName>
        <fullName evidence="1">Uncharacterized protein</fullName>
    </submittedName>
</protein>
<name>A0A9X2JMZ5_9RHOB</name>
<sequence length="98" mass="11363">MFARVTPFKMKPDSRKEAEEIMTRVKDQIMGLQGMQHFVCTMNDDGSGYIFALLTSKEESETNQPRVKEIWANFAHLLEKQPRAEGFDVVRDWVKEPA</sequence>
<dbReference type="AlphaFoldDB" id="A0A9X2JMZ5"/>
<dbReference type="SUPFAM" id="SSF54909">
    <property type="entry name" value="Dimeric alpha+beta barrel"/>
    <property type="match status" value="1"/>
</dbReference>
<accession>A0A9X2JMZ5</accession>
<keyword evidence="2" id="KW-1185">Reference proteome</keyword>
<evidence type="ECO:0000313" key="2">
    <source>
        <dbReference type="Proteomes" id="UP001139477"/>
    </source>
</evidence>
<gene>
    <name evidence="1" type="ORF">NHG85_05875</name>
</gene>